<dbReference type="AlphaFoldDB" id="A0A834ZCJ3"/>
<accession>A0A834ZCJ3</accession>
<keyword evidence="1" id="KW-0732">Signal</keyword>
<organism evidence="2 3">
    <name type="scientific">Tetracentron sinense</name>
    <name type="common">Spur-leaf</name>
    <dbReference type="NCBI Taxonomy" id="13715"/>
    <lineage>
        <taxon>Eukaryota</taxon>
        <taxon>Viridiplantae</taxon>
        <taxon>Streptophyta</taxon>
        <taxon>Embryophyta</taxon>
        <taxon>Tracheophyta</taxon>
        <taxon>Spermatophyta</taxon>
        <taxon>Magnoliopsida</taxon>
        <taxon>Trochodendrales</taxon>
        <taxon>Trochodendraceae</taxon>
        <taxon>Tetracentron</taxon>
    </lineage>
</organism>
<dbReference type="InterPro" id="IPR039923">
    <property type="entry name" value="Protodermal_1"/>
</dbReference>
<proteinExistence type="predicted"/>
<dbReference type="OrthoDB" id="1909008at2759"/>
<feature type="signal peptide" evidence="1">
    <location>
        <begin position="1"/>
        <end position="24"/>
    </location>
</feature>
<reference evidence="2 3" key="1">
    <citation type="submission" date="2020-04" db="EMBL/GenBank/DDBJ databases">
        <title>Plant Genome Project.</title>
        <authorList>
            <person name="Zhang R.-G."/>
        </authorList>
    </citation>
    <scope>NUCLEOTIDE SEQUENCE [LARGE SCALE GENOMIC DNA]</scope>
    <source>
        <strain evidence="2">YNK0</strain>
        <tissue evidence="2">Leaf</tissue>
    </source>
</reference>
<dbReference type="EMBL" id="JABCRI010000006">
    <property type="protein sequence ID" value="KAF8405384.1"/>
    <property type="molecule type" value="Genomic_DNA"/>
</dbReference>
<protein>
    <recommendedName>
        <fullName evidence="4">Pollen Ole e 1 allergen and extensin family protein</fullName>
    </recommendedName>
</protein>
<dbReference type="PANTHER" id="PTHR33210:SF24">
    <property type="entry name" value="POLLEN OLE E 1 ALLERGEN AND EXTENSIN FAMILY PROTEIN"/>
    <property type="match status" value="1"/>
</dbReference>
<keyword evidence="3" id="KW-1185">Reference proteome</keyword>
<evidence type="ECO:0000313" key="3">
    <source>
        <dbReference type="Proteomes" id="UP000655225"/>
    </source>
</evidence>
<dbReference type="OMA" id="EPSACCH"/>
<gene>
    <name evidence="2" type="ORF">HHK36_010288</name>
</gene>
<dbReference type="Pfam" id="PF01190">
    <property type="entry name" value="Pollen_Ole_e_1"/>
    <property type="match status" value="1"/>
</dbReference>
<dbReference type="PANTHER" id="PTHR33210">
    <property type="entry name" value="PROTODERMAL FACTOR 1"/>
    <property type="match status" value="1"/>
</dbReference>
<name>A0A834ZCJ3_TETSI</name>
<sequence length="298" mass="32517">MDSLQKFLFSSLLLLAAAVNETRADALVTGTVFCDQCKEGQRSVFDYPLNGVKVVVACTDNNGQVSMWKGETTNWLGNYAMRFDGSPDLSGCYAQVSVSGEESTGCAAVAGPAQGLRLLFKMFYMEIYAVDSLLSQPAQPMASCPGSIPEPVTPPNPPTIRFPPIRPLPPVPFWEGSVCPYENWTMPEYICHWKVVGPDTKVAVAFGLIAARRYGTDMSLKEGLQGRGDLYMTLLREGTAALLNSYNSLQFVYPTLVVIERMNWALLGSPQQALLTALLFSRANSGFGNVRCNLTPCK</sequence>
<evidence type="ECO:0008006" key="4">
    <source>
        <dbReference type="Google" id="ProtNLM"/>
    </source>
</evidence>
<comment type="caution">
    <text evidence="2">The sequence shown here is derived from an EMBL/GenBank/DDBJ whole genome shotgun (WGS) entry which is preliminary data.</text>
</comment>
<evidence type="ECO:0000256" key="1">
    <source>
        <dbReference type="SAM" id="SignalP"/>
    </source>
</evidence>
<evidence type="ECO:0000313" key="2">
    <source>
        <dbReference type="EMBL" id="KAF8405384.1"/>
    </source>
</evidence>
<feature type="chain" id="PRO_5032432189" description="Pollen Ole e 1 allergen and extensin family protein" evidence="1">
    <location>
        <begin position="25"/>
        <end position="298"/>
    </location>
</feature>
<dbReference type="Proteomes" id="UP000655225">
    <property type="component" value="Unassembled WGS sequence"/>
</dbReference>